<protein>
    <submittedName>
        <fullName evidence="2">Uncharacterized protein</fullName>
    </submittedName>
</protein>
<sequence>MQLGALRSRVRGKDSGASRLPGGKKACLSFDVRFWSATRRIESKRAGP</sequence>
<keyword evidence="3" id="KW-1185">Reference proteome</keyword>
<dbReference type="Proteomes" id="UP000060787">
    <property type="component" value="Chromosome"/>
</dbReference>
<evidence type="ECO:0000313" key="2">
    <source>
        <dbReference type="EMBL" id="ALN78645.1"/>
    </source>
</evidence>
<dbReference type="EMBL" id="CP011129">
    <property type="protein sequence ID" value="ALN78645.1"/>
    <property type="molecule type" value="Genomic_DNA"/>
</dbReference>
<evidence type="ECO:0000313" key="3">
    <source>
        <dbReference type="Proteomes" id="UP000060787"/>
    </source>
</evidence>
<gene>
    <name evidence="2" type="ORF">LA76x_0484</name>
</gene>
<dbReference type="PATRIC" id="fig|84531.8.peg.504"/>
<organism evidence="2 3">
    <name type="scientific">Lysobacter antibioticus</name>
    <dbReference type="NCBI Taxonomy" id="84531"/>
    <lineage>
        <taxon>Bacteria</taxon>
        <taxon>Pseudomonadati</taxon>
        <taxon>Pseudomonadota</taxon>
        <taxon>Gammaproteobacteria</taxon>
        <taxon>Lysobacterales</taxon>
        <taxon>Lysobacteraceae</taxon>
        <taxon>Lysobacter</taxon>
    </lineage>
</organism>
<evidence type="ECO:0000256" key="1">
    <source>
        <dbReference type="SAM" id="MobiDB-lite"/>
    </source>
</evidence>
<reference evidence="2 3" key="1">
    <citation type="journal article" date="2015" name="BMC Genomics">
        <title>Comparative genomics and metabolic profiling of the genus Lysobacter.</title>
        <authorList>
            <person name="de Bruijn I."/>
            <person name="Cheng X."/>
            <person name="de Jager V."/>
            <person name="Exposito R.G."/>
            <person name="Watrous J."/>
            <person name="Patel N."/>
            <person name="Postma J."/>
            <person name="Dorrestein P.C."/>
            <person name="Kobayashi D."/>
            <person name="Raaijmakers J.M."/>
        </authorList>
    </citation>
    <scope>NUCLEOTIDE SEQUENCE [LARGE SCALE GENOMIC DNA]</scope>
    <source>
        <strain evidence="2 3">76</strain>
    </source>
</reference>
<name>A0A0S2F510_LYSAN</name>
<proteinExistence type="predicted"/>
<feature type="region of interest" description="Disordered" evidence="1">
    <location>
        <begin position="1"/>
        <end position="24"/>
    </location>
</feature>
<dbReference type="KEGG" id="lab:LA76x_0484"/>
<dbReference type="AlphaFoldDB" id="A0A0S2F510"/>
<accession>A0A0S2F510</accession>